<evidence type="ECO:0000313" key="2">
    <source>
        <dbReference type="EMBL" id="REG91021.1"/>
    </source>
</evidence>
<dbReference type="AlphaFoldDB" id="A0A3E0DYI7"/>
<evidence type="ECO:0000313" key="3">
    <source>
        <dbReference type="Proteomes" id="UP000256405"/>
    </source>
</evidence>
<proteinExistence type="predicted"/>
<dbReference type="RefSeq" id="WP_086539589.1">
    <property type="nucleotide sequence ID" value="NZ_MSSW01000002.1"/>
</dbReference>
<gene>
    <name evidence="2" type="ORF">C8N25_105131</name>
</gene>
<evidence type="ECO:0000256" key="1">
    <source>
        <dbReference type="SAM" id="SignalP"/>
    </source>
</evidence>
<dbReference type="Gene3D" id="2.30.30.100">
    <property type="match status" value="1"/>
</dbReference>
<name>A0A3E0DYI7_9BACT</name>
<keyword evidence="1" id="KW-0732">Signal</keyword>
<dbReference type="PROSITE" id="PS51257">
    <property type="entry name" value="PROKAR_LIPOPROTEIN"/>
    <property type="match status" value="1"/>
</dbReference>
<dbReference type="Proteomes" id="UP000256405">
    <property type="component" value="Unassembled WGS sequence"/>
</dbReference>
<comment type="caution">
    <text evidence="2">The sequence shown here is derived from an EMBL/GenBank/DDBJ whole genome shotgun (WGS) entry which is preliminary data.</text>
</comment>
<accession>A0A3E0DYI7</accession>
<sequence>MKKPIRNSIFNLLLSLLIPVSISACDTLQDVNEINGPCTIILPDGSTIISSGNIEIQKKTGTITYRDEAGKLWSLFMDDYQSYTCN</sequence>
<feature type="chain" id="PRO_5017820295" evidence="1">
    <location>
        <begin position="25"/>
        <end position="86"/>
    </location>
</feature>
<dbReference type="EMBL" id="QUNF01000005">
    <property type="protein sequence ID" value="REG91021.1"/>
    <property type="molecule type" value="Genomic_DNA"/>
</dbReference>
<organism evidence="2 3">
    <name type="scientific">Algoriphagus antarcticus</name>
    <dbReference type="NCBI Taxonomy" id="238540"/>
    <lineage>
        <taxon>Bacteria</taxon>
        <taxon>Pseudomonadati</taxon>
        <taxon>Bacteroidota</taxon>
        <taxon>Cytophagia</taxon>
        <taxon>Cytophagales</taxon>
        <taxon>Cyclobacteriaceae</taxon>
        <taxon>Algoriphagus</taxon>
    </lineage>
</organism>
<protein>
    <submittedName>
        <fullName evidence="2">Uncharacterized protein DUF903</fullName>
    </submittedName>
</protein>
<feature type="signal peptide" evidence="1">
    <location>
        <begin position="1"/>
        <end position="24"/>
    </location>
</feature>
<reference evidence="2 3" key="1">
    <citation type="submission" date="2018-08" db="EMBL/GenBank/DDBJ databases">
        <title>Genomic Encyclopedia of Archaeal and Bacterial Type Strains, Phase II (KMG-II): from individual species to whole genera.</title>
        <authorList>
            <person name="Goeker M."/>
        </authorList>
    </citation>
    <scope>NUCLEOTIDE SEQUENCE [LARGE SCALE GENOMIC DNA]</scope>
    <source>
        <strain evidence="2 3">DSM 15986</strain>
    </source>
</reference>
<keyword evidence="3" id="KW-1185">Reference proteome</keyword>
<dbReference type="OrthoDB" id="827672at2"/>